<dbReference type="SMART" id="SM00233">
    <property type="entry name" value="PH"/>
    <property type="match status" value="1"/>
</dbReference>
<dbReference type="SUPFAM" id="SSF50729">
    <property type="entry name" value="PH domain-like"/>
    <property type="match status" value="1"/>
</dbReference>
<keyword evidence="4" id="KW-0963">Cytoplasm</keyword>
<evidence type="ECO:0000313" key="10">
    <source>
        <dbReference type="Ensembl" id="ENSHHUP00000082786.1"/>
    </source>
</evidence>
<dbReference type="PANTHER" id="PTHR15871:SF1">
    <property type="entry name" value="PLECKSTRIN HOMOLOGY DOMAIN-CONTAINING FAMILY O MEMBER 1"/>
    <property type="match status" value="1"/>
</dbReference>
<feature type="compositionally biased region" description="Polar residues" evidence="8">
    <location>
        <begin position="530"/>
        <end position="544"/>
    </location>
</feature>
<protein>
    <submittedName>
        <fullName evidence="10">Pleckstrin homology domain containing, family O member 1a</fullName>
    </submittedName>
</protein>
<feature type="region of interest" description="Disordered" evidence="8">
    <location>
        <begin position="288"/>
        <end position="335"/>
    </location>
</feature>
<dbReference type="PROSITE" id="PS50003">
    <property type="entry name" value="PH_DOMAIN"/>
    <property type="match status" value="1"/>
</dbReference>
<reference evidence="10" key="3">
    <citation type="submission" date="2025-09" db="UniProtKB">
        <authorList>
            <consortium name="Ensembl"/>
        </authorList>
    </citation>
    <scope>IDENTIFICATION</scope>
</reference>
<name>A0A4W5QYH3_9TELE</name>
<dbReference type="InterPro" id="IPR011993">
    <property type="entry name" value="PH-like_dom_sf"/>
</dbReference>
<evidence type="ECO:0000256" key="2">
    <source>
        <dbReference type="ARBA" id="ARBA00004370"/>
    </source>
</evidence>
<feature type="compositionally biased region" description="Basic and acidic residues" evidence="8">
    <location>
        <begin position="402"/>
        <end position="424"/>
    </location>
</feature>
<evidence type="ECO:0000259" key="9">
    <source>
        <dbReference type="PROSITE" id="PS50003"/>
    </source>
</evidence>
<dbReference type="GeneTree" id="ENSGT00530000063760"/>
<dbReference type="Ensembl" id="ENSHHUT00000085399.1">
    <property type="protein sequence ID" value="ENSHHUP00000082786.1"/>
    <property type="gene ID" value="ENSHHUG00000048071.1"/>
</dbReference>
<dbReference type="AlphaFoldDB" id="A0A4W5QYH3"/>
<dbReference type="GO" id="GO:0032587">
    <property type="term" value="C:ruffle membrane"/>
    <property type="evidence" value="ECO:0007669"/>
    <property type="project" value="TreeGrafter"/>
</dbReference>
<evidence type="ECO:0000256" key="4">
    <source>
        <dbReference type="ARBA" id="ARBA00022490"/>
    </source>
</evidence>
<keyword evidence="5" id="KW-0472">Membrane</keyword>
<evidence type="ECO:0000256" key="5">
    <source>
        <dbReference type="ARBA" id="ARBA00023136"/>
    </source>
</evidence>
<dbReference type="STRING" id="62062.ENSHHUP00000082786"/>
<evidence type="ECO:0000256" key="6">
    <source>
        <dbReference type="ARBA" id="ARBA00023242"/>
    </source>
</evidence>
<evidence type="ECO:0000256" key="7">
    <source>
        <dbReference type="SAM" id="Coils"/>
    </source>
</evidence>
<evidence type="ECO:0000256" key="1">
    <source>
        <dbReference type="ARBA" id="ARBA00004123"/>
    </source>
</evidence>
<feature type="compositionally biased region" description="Basic and acidic residues" evidence="8">
    <location>
        <begin position="378"/>
        <end position="392"/>
    </location>
</feature>
<feature type="compositionally biased region" description="Basic and acidic residues" evidence="8">
    <location>
        <begin position="433"/>
        <end position="476"/>
    </location>
</feature>
<dbReference type="GO" id="GO:1901739">
    <property type="term" value="P:regulation of myoblast fusion"/>
    <property type="evidence" value="ECO:0007669"/>
    <property type="project" value="TreeGrafter"/>
</dbReference>
<dbReference type="InterPro" id="IPR001849">
    <property type="entry name" value="PH_domain"/>
</dbReference>
<dbReference type="GO" id="GO:0036195">
    <property type="term" value="C:muscle cell projection membrane"/>
    <property type="evidence" value="ECO:0007669"/>
    <property type="project" value="TreeGrafter"/>
</dbReference>
<comment type="subcellular location">
    <subcellularLocation>
        <location evidence="3">Cytoplasm</location>
    </subcellularLocation>
    <subcellularLocation>
        <location evidence="2">Membrane</location>
    </subcellularLocation>
    <subcellularLocation>
        <location evidence="1">Nucleus</location>
    </subcellularLocation>
</comment>
<feature type="region of interest" description="Disordered" evidence="8">
    <location>
        <begin position="371"/>
        <end position="574"/>
    </location>
</feature>
<reference evidence="10" key="2">
    <citation type="submission" date="2025-08" db="UniProtKB">
        <authorList>
            <consortium name="Ensembl"/>
        </authorList>
    </citation>
    <scope>IDENTIFICATION</scope>
</reference>
<evidence type="ECO:0000256" key="3">
    <source>
        <dbReference type="ARBA" id="ARBA00004496"/>
    </source>
</evidence>
<feature type="coiled-coil region" evidence="7">
    <location>
        <begin position="337"/>
        <end position="364"/>
    </location>
</feature>
<feature type="region of interest" description="Disordered" evidence="8">
    <location>
        <begin position="610"/>
        <end position="640"/>
    </location>
</feature>
<dbReference type="Pfam" id="PF00169">
    <property type="entry name" value="PH"/>
    <property type="match status" value="1"/>
</dbReference>
<dbReference type="InterPro" id="IPR043448">
    <property type="entry name" value="PKHO1/2"/>
</dbReference>
<keyword evidence="11" id="KW-1185">Reference proteome</keyword>
<evidence type="ECO:0000256" key="8">
    <source>
        <dbReference type="SAM" id="MobiDB-lite"/>
    </source>
</evidence>
<feature type="compositionally biased region" description="Basic and acidic residues" evidence="8">
    <location>
        <begin position="550"/>
        <end position="567"/>
    </location>
</feature>
<keyword evidence="6" id="KW-0539">Nucleus</keyword>
<dbReference type="Proteomes" id="UP000314982">
    <property type="component" value="Unassembled WGS sequence"/>
</dbReference>
<feature type="compositionally biased region" description="Low complexity" evidence="8">
    <location>
        <begin position="492"/>
        <end position="510"/>
    </location>
</feature>
<dbReference type="PANTHER" id="PTHR15871">
    <property type="entry name" value="PH DOMAIN-CONTAINING PROTEIN"/>
    <property type="match status" value="1"/>
</dbReference>
<dbReference type="GO" id="GO:0005737">
    <property type="term" value="C:cytoplasm"/>
    <property type="evidence" value="ECO:0007669"/>
    <property type="project" value="UniProtKB-SubCell"/>
</dbReference>
<reference evidence="11" key="1">
    <citation type="submission" date="2018-06" db="EMBL/GenBank/DDBJ databases">
        <title>Genome assembly of Danube salmon.</title>
        <authorList>
            <person name="Macqueen D.J."/>
            <person name="Gundappa M.K."/>
        </authorList>
    </citation>
    <scope>NUCLEOTIDE SEQUENCE [LARGE SCALE GENOMIC DNA]</scope>
</reference>
<organism evidence="10 11">
    <name type="scientific">Hucho hucho</name>
    <name type="common">huchen</name>
    <dbReference type="NCBI Taxonomy" id="62062"/>
    <lineage>
        <taxon>Eukaryota</taxon>
        <taxon>Metazoa</taxon>
        <taxon>Chordata</taxon>
        <taxon>Craniata</taxon>
        <taxon>Vertebrata</taxon>
        <taxon>Euteleostomi</taxon>
        <taxon>Actinopterygii</taxon>
        <taxon>Neopterygii</taxon>
        <taxon>Teleostei</taxon>
        <taxon>Protacanthopterygii</taxon>
        <taxon>Salmoniformes</taxon>
        <taxon>Salmonidae</taxon>
        <taxon>Salmoninae</taxon>
        <taxon>Hucho</taxon>
    </lineage>
</organism>
<proteinExistence type="predicted"/>
<dbReference type="Gene3D" id="2.30.29.30">
    <property type="entry name" value="Pleckstrin-homology domain (PH domain)/Phosphotyrosine-binding domain (PTB)"/>
    <property type="match status" value="1"/>
</dbReference>
<accession>A0A4W5QYH3</accession>
<evidence type="ECO:0000313" key="11">
    <source>
        <dbReference type="Proteomes" id="UP000314982"/>
    </source>
</evidence>
<keyword evidence="7" id="KW-0175">Coiled coil</keyword>
<feature type="domain" description="PH" evidence="9">
    <location>
        <begin position="50"/>
        <end position="161"/>
    </location>
</feature>
<sequence>MQLKIYLLRKKGTYNCRNSLAHIHKSDSVIMKKSNLAKRGPQDVNQLSSQPDKVGWIRKFCGKGIFREIWKNRFVILRGDHLYISEKEVKDERKVQELFDLADYERSEELRKAKSRSKKNHSRFTLLRCKQPGNMVPNLVFLAVSPEEKESWVNALNIAIIKAKNRIFDEVTIEEDSVLVHPTRDRAKIPHARRLPTRGHLMAVASTSSDGMLTLDLVHEEDDSTPDDEEEGFWENNFRVDLDKRTTGRQRSGTDVSKLCVTTRDPRVPKTGSLPRGSELSWGRAHHLEAQSHTPQPGKRFSAQGRSRCASMDEVLSSRPVKGVLRPRPTDEPVQPVGQLQSLIAQKMQRAQELLEEMRLEELQHAKGIDSPYLKGIDSPRLHHLRGSESPHSRASGSPRSKSSDSPRLRVKDSPRLKGKDSPRMKGKKSRSKGTDSPHSKSDDSPNFRGKDSPRLRVTDSPRLRAADSSRFKETHSPSLKGSDSPRLKNIGSPFSKSFDSSSLKDSGSPRIKDTDSPVLSGKDSLNIIGKNSQSLKSIGSTCPTGADSPRLKGADSPRLKGNDSLHSKSAHSLISDCDLESRRAEAERLLQEAVSSWRQAKEVLEEVKELQTQSLNRRSEKKTIERPPTPPQDYRLEDQ</sequence>
<dbReference type="CDD" id="cd13317">
    <property type="entry name" value="PH_PLEKHO1_PLEKHO2"/>
    <property type="match status" value="1"/>
</dbReference>
<dbReference type="GO" id="GO:0005634">
    <property type="term" value="C:nucleus"/>
    <property type="evidence" value="ECO:0007669"/>
    <property type="project" value="UniProtKB-SubCell"/>
</dbReference>